<feature type="transmembrane region" description="Helical" evidence="5">
    <location>
        <begin position="20"/>
        <end position="41"/>
    </location>
</feature>
<name>A0ABU9Z3N8_9RHOO</name>
<dbReference type="PRINTS" id="PR00260">
    <property type="entry name" value="CHEMTRNSDUCR"/>
</dbReference>
<dbReference type="Pfam" id="PF18947">
    <property type="entry name" value="HAMP_2"/>
    <property type="match status" value="1"/>
</dbReference>
<reference evidence="8 9" key="1">
    <citation type="journal article" date="2018" name="Int. J. Syst. Evol. Microbiol.">
        <title>Uliginosibacterium sediminicola sp. nov., isolated from freshwater sediment.</title>
        <authorList>
            <person name="Hwang W.M."/>
            <person name="Kim S.M."/>
            <person name="Kang K."/>
            <person name="Ahn T.Y."/>
        </authorList>
    </citation>
    <scope>NUCLEOTIDE SEQUENCE [LARGE SCALE GENOMIC DNA]</scope>
    <source>
        <strain evidence="8 9">M1-21</strain>
    </source>
</reference>
<evidence type="ECO:0000256" key="4">
    <source>
        <dbReference type="SAM" id="Coils"/>
    </source>
</evidence>
<evidence type="ECO:0000259" key="6">
    <source>
        <dbReference type="PROSITE" id="PS50111"/>
    </source>
</evidence>
<dbReference type="Gene3D" id="1.20.120.1530">
    <property type="match status" value="2"/>
</dbReference>
<keyword evidence="9" id="KW-1185">Reference proteome</keyword>
<dbReference type="EMBL" id="JBDIVE010000015">
    <property type="protein sequence ID" value="MEN3070561.1"/>
    <property type="molecule type" value="Genomic_DNA"/>
</dbReference>
<keyword evidence="5" id="KW-1133">Transmembrane helix</keyword>
<proteinExistence type="inferred from homology"/>
<protein>
    <submittedName>
        <fullName evidence="8">Methyl-accepting chemotaxis protein</fullName>
    </submittedName>
</protein>
<evidence type="ECO:0000256" key="1">
    <source>
        <dbReference type="ARBA" id="ARBA00022481"/>
    </source>
</evidence>
<comment type="caution">
    <text evidence="8">The sequence shown here is derived from an EMBL/GenBank/DDBJ whole genome shotgun (WGS) entry which is preliminary data.</text>
</comment>
<evidence type="ECO:0000313" key="8">
    <source>
        <dbReference type="EMBL" id="MEN3070561.1"/>
    </source>
</evidence>
<dbReference type="Pfam" id="PF18575">
    <property type="entry name" value="HAMP_N3"/>
    <property type="match status" value="1"/>
</dbReference>
<feature type="domain" description="HAMP" evidence="7">
    <location>
        <begin position="525"/>
        <end position="577"/>
    </location>
</feature>
<dbReference type="InterPro" id="IPR051310">
    <property type="entry name" value="MCP_chemotaxis"/>
</dbReference>
<keyword evidence="5" id="KW-0472">Membrane</keyword>
<keyword evidence="5" id="KW-0812">Transmembrane</keyword>
<dbReference type="PROSITE" id="PS50885">
    <property type="entry name" value="HAMP"/>
    <property type="match status" value="2"/>
</dbReference>
<gene>
    <name evidence="8" type="ORF">ABDB84_18905</name>
</gene>
<dbReference type="CDD" id="cd11386">
    <property type="entry name" value="MCP_signal"/>
    <property type="match status" value="1"/>
</dbReference>
<dbReference type="InterPro" id="IPR004090">
    <property type="entry name" value="Chemotax_Me-accpt_rcpt"/>
</dbReference>
<dbReference type="SUPFAM" id="SSF58104">
    <property type="entry name" value="Methyl-accepting chemotaxis protein (MCP) signaling domain"/>
    <property type="match status" value="1"/>
</dbReference>
<comment type="similarity">
    <text evidence="2">Belongs to the methyl-accepting chemotaxis (MCP) protein family.</text>
</comment>
<evidence type="ECO:0000256" key="3">
    <source>
        <dbReference type="PROSITE-ProRule" id="PRU00284"/>
    </source>
</evidence>
<keyword evidence="3" id="KW-0807">Transducer</keyword>
<dbReference type="InterPro" id="IPR003660">
    <property type="entry name" value="HAMP_dom"/>
</dbReference>
<feature type="coiled-coil region" evidence="4">
    <location>
        <begin position="789"/>
        <end position="827"/>
    </location>
</feature>
<dbReference type="RefSeq" id="WP_345921338.1">
    <property type="nucleotide sequence ID" value="NZ_JBDIVE010000015.1"/>
</dbReference>
<dbReference type="Gene3D" id="1.10.287.950">
    <property type="entry name" value="Methyl-accepting chemotaxis protein"/>
    <property type="match status" value="1"/>
</dbReference>
<evidence type="ECO:0000256" key="2">
    <source>
        <dbReference type="ARBA" id="ARBA00029447"/>
    </source>
</evidence>
<evidence type="ECO:0000313" key="9">
    <source>
        <dbReference type="Proteomes" id="UP001410394"/>
    </source>
</evidence>
<keyword evidence="4" id="KW-0175">Coiled coil</keyword>
<feature type="domain" description="HAMP" evidence="7">
    <location>
        <begin position="344"/>
        <end position="396"/>
    </location>
</feature>
<evidence type="ECO:0000259" key="7">
    <source>
        <dbReference type="PROSITE" id="PS50885"/>
    </source>
</evidence>
<sequence>MNAILRPAVLLMNRLSVQQKLFAVAAAMLMAVVVCASLLMLRIESDLGFSVKETYATSLILPARQLMQGVQEHRGVSQAVILGNSAMQSRFSEIDARVREALKRGSSAVSEAGAIVSVAPDWQAISRDAERMLEQGARQTPEESMKTHNELVKRIADYISRCADDTNATLDPELDSYSLMDIFSVQGPNAVEFMGQARARGTTVATRRASVEDDRTRMTVYMALTQRAMDTLQSDAAKAGGANPALKAELDRQAGEVTAAFTKFNNLLRNELQQVKPNLDPARVFDEGTSSINATYGMIDLAARLFDTRIQARIERLKGERTIALGAIVLALLLSGYMLLAVRRGVTGSVNTLRAACERLSNGQVDQACEVHTQDEFGVIAQSLEHVRLVLNDVVRSQKAITLEHDKGQIDYRIDAQAFAGAYREMAELTNELAHSHIEVNQRFVDTLRHYADGDFSVSMPELPGQKRQITDAANDIKAKLLALSEVINRLADAAANGDFTPRGDESQFANGYHAMVVSLNRLMNTASAGLGDIARVIGAMSRGDLTERVTADYAGTFGELKNDVNTMADQLHDVVSRIVEASQSVNTAAQEIATGNSDLSSRTEEQAGSLEETAASMEELNATVKQNAENAQQARALTASSSDVAARGGEMMRKVVDTMGAIQESSRKISDIIGVIDSIAFQTNILALNAAVEAARAGEQGRGFAVVASEVRNLAQRSAQAAKEIKTLIASSVTTVDSGARLVQDTGHTMEDLVQSVQRVSSLVTDISVASREQADGIEQISSAVGQMDEVTQQNAALVEEAAAAAESLEEQARALQETVSQFRLSAAVPVATRTAAKSPAAAAARPAARKAATAQIAAKLDDEWTEF</sequence>
<dbReference type="Pfam" id="PF00672">
    <property type="entry name" value="HAMP"/>
    <property type="match status" value="1"/>
</dbReference>
<accession>A0ABU9Z3N8</accession>
<dbReference type="InterPro" id="IPR004089">
    <property type="entry name" value="MCPsignal_dom"/>
</dbReference>
<dbReference type="PANTHER" id="PTHR43531:SF14">
    <property type="entry name" value="METHYL-ACCEPTING CHEMOTAXIS PROTEIN I-RELATED"/>
    <property type="match status" value="1"/>
</dbReference>
<dbReference type="Proteomes" id="UP001410394">
    <property type="component" value="Unassembled WGS sequence"/>
</dbReference>
<dbReference type="PANTHER" id="PTHR43531">
    <property type="entry name" value="PROTEIN ICFG"/>
    <property type="match status" value="1"/>
</dbReference>
<dbReference type="PROSITE" id="PS50111">
    <property type="entry name" value="CHEMOTAXIS_TRANSDUC_2"/>
    <property type="match status" value="1"/>
</dbReference>
<dbReference type="InterPro" id="IPR041395">
    <property type="entry name" value="McpB_HAMP_3rd"/>
</dbReference>
<dbReference type="Pfam" id="PF00015">
    <property type="entry name" value="MCPsignal"/>
    <property type="match status" value="1"/>
</dbReference>
<dbReference type="SMART" id="SM00304">
    <property type="entry name" value="HAMP"/>
    <property type="match status" value="3"/>
</dbReference>
<dbReference type="SMART" id="SM00283">
    <property type="entry name" value="MA"/>
    <property type="match status" value="1"/>
</dbReference>
<evidence type="ECO:0000256" key="5">
    <source>
        <dbReference type="SAM" id="Phobius"/>
    </source>
</evidence>
<feature type="coiled-coil region" evidence="4">
    <location>
        <begin position="611"/>
        <end position="638"/>
    </location>
</feature>
<organism evidence="8 9">
    <name type="scientific">Uliginosibacterium sediminicola</name>
    <dbReference type="NCBI Taxonomy" id="2024550"/>
    <lineage>
        <taxon>Bacteria</taxon>
        <taxon>Pseudomonadati</taxon>
        <taxon>Pseudomonadota</taxon>
        <taxon>Betaproteobacteria</taxon>
        <taxon>Rhodocyclales</taxon>
        <taxon>Zoogloeaceae</taxon>
        <taxon>Uliginosibacterium</taxon>
    </lineage>
</organism>
<feature type="domain" description="Methyl-accepting transducer" evidence="6">
    <location>
        <begin position="582"/>
        <end position="811"/>
    </location>
</feature>
<dbReference type="CDD" id="cd06225">
    <property type="entry name" value="HAMP"/>
    <property type="match status" value="1"/>
</dbReference>
<keyword evidence="1" id="KW-0488">Methylation</keyword>